<reference evidence="9" key="1">
    <citation type="submission" date="2018-11" db="EMBL/GenBank/DDBJ databases">
        <authorList>
            <person name="Alioto T."/>
            <person name="Alioto T."/>
        </authorList>
    </citation>
    <scope>NUCLEOTIDE SEQUENCE</scope>
</reference>
<evidence type="ECO:0000256" key="3">
    <source>
        <dbReference type="ARBA" id="ARBA00022737"/>
    </source>
</evidence>
<evidence type="ECO:0000256" key="5">
    <source>
        <dbReference type="ARBA" id="ARBA00023157"/>
    </source>
</evidence>
<feature type="compositionally biased region" description="Basic and acidic residues" evidence="7">
    <location>
        <begin position="465"/>
        <end position="474"/>
    </location>
</feature>
<feature type="compositionally biased region" description="Polar residues" evidence="7">
    <location>
        <begin position="612"/>
        <end position="622"/>
    </location>
</feature>
<feature type="transmembrane region" description="Helical" evidence="8">
    <location>
        <begin position="313"/>
        <end position="336"/>
    </location>
</feature>
<dbReference type="GO" id="GO:0007157">
    <property type="term" value="P:heterophilic cell-cell adhesion via plasma membrane cell adhesion molecules"/>
    <property type="evidence" value="ECO:0007669"/>
    <property type="project" value="TreeGrafter"/>
</dbReference>
<protein>
    <recommendedName>
        <fullName evidence="11">Ig-like domain-containing protein</fullName>
    </recommendedName>
</protein>
<keyword evidence="4 8" id="KW-0472">Membrane</keyword>
<dbReference type="OrthoDB" id="6105470at2759"/>
<comment type="subcellular location">
    <subcellularLocation>
        <location evidence="1">Membrane</location>
    </subcellularLocation>
</comment>
<feature type="region of interest" description="Disordered" evidence="7">
    <location>
        <begin position="465"/>
        <end position="498"/>
    </location>
</feature>
<keyword evidence="8" id="KW-1133">Transmembrane helix</keyword>
<keyword evidence="5" id="KW-1015">Disulfide bond</keyword>
<sequence length="622" mass="70452">MFDPIKLQVSKLWFINQTHLKTIEGQEGEAMEIVCSSDTEQYITALTLESNGTVKAIGDNQTVSYSFTPDRSDHLTKYQCVDGKHSSIMVEVELSITYAPAVTVRYTNGTIKCDCDGVPPIYSMYRLDRISNYGELVSSVNLDNETFVFKTDQFPYQRNGRYMCVVSNGITGTNGKILQNSSIHVNYKGQPVFAKENRRVKIGKVGQSSIKMSFLVYSWPDVEEIFLQKLGRMRGRKRKMQNYVSKSTLLYNDLDNTTGVPGYDILIESNELDVNDFQSYIITVENHLGASTFQFEIIKKENPPLIKSKRTNLMILGIIGIILFVNMIIIHICIYVKHRQNRDQRHHNVGEYHNYHTYDEIGSVSYRAVRPMRSSDTNDNQRQNQTEQLGVGISIELNTQSTIDNTVELNTEVSDVGLQQSDITDDQIQSIPIAMDDRNVVTTHLSHVQSTDLPSIEHILIRETPSEQHRHSSNDSDNESSQTVMVGNAGDGYENPYQIVFQDHPDSHQYNQATRERETIASHRPIRQNIVNRNQTNESTSKESSSDEQSQISDDSDSGSFIDGMVGNLGEGYEKPYQMILQDRAGNHPYARIIRARENSNSSTESDKSEEQQIGTGSTKKE</sequence>
<proteinExistence type="predicted"/>
<dbReference type="AlphaFoldDB" id="A0A8B6FN97"/>
<dbReference type="PANTHER" id="PTHR23277">
    <property type="entry name" value="NECTIN-RELATED"/>
    <property type="match status" value="1"/>
</dbReference>
<dbReference type="Proteomes" id="UP000596742">
    <property type="component" value="Unassembled WGS sequence"/>
</dbReference>
<feature type="compositionally biased region" description="Polar residues" evidence="7">
    <location>
        <begin position="529"/>
        <end position="538"/>
    </location>
</feature>
<keyword evidence="6" id="KW-0325">Glycoprotein</keyword>
<evidence type="ECO:0000256" key="1">
    <source>
        <dbReference type="ARBA" id="ARBA00004370"/>
    </source>
</evidence>
<dbReference type="GO" id="GO:0007156">
    <property type="term" value="P:homophilic cell adhesion via plasma membrane adhesion molecules"/>
    <property type="evidence" value="ECO:0007669"/>
    <property type="project" value="TreeGrafter"/>
</dbReference>
<evidence type="ECO:0008006" key="11">
    <source>
        <dbReference type="Google" id="ProtNLM"/>
    </source>
</evidence>
<gene>
    <name evidence="9" type="ORF">MGAL_10B043250</name>
</gene>
<accession>A0A8B6FN97</accession>
<feature type="non-terminal residue" evidence="9">
    <location>
        <position position="622"/>
    </location>
</feature>
<dbReference type="GO" id="GO:0005912">
    <property type="term" value="C:adherens junction"/>
    <property type="evidence" value="ECO:0007669"/>
    <property type="project" value="TreeGrafter"/>
</dbReference>
<comment type="caution">
    <text evidence="9">The sequence shown here is derived from an EMBL/GenBank/DDBJ whole genome shotgun (WGS) entry which is preliminary data.</text>
</comment>
<evidence type="ECO:0000256" key="4">
    <source>
        <dbReference type="ARBA" id="ARBA00023136"/>
    </source>
</evidence>
<feature type="region of interest" description="Disordered" evidence="7">
    <location>
        <begin position="511"/>
        <end position="567"/>
    </location>
</feature>
<evidence type="ECO:0000256" key="7">
    <source>
        <dbReference type="SAM" id="MobiDB-lite"/>
    </source>
</evidence>
<feature type="region of interest" description="Disordered" evidence="7">
    <location>
        <begin position="591"/>
        <end position="622"/>
    </location>
</feature>
<evidence type="ECO:0000256" key="8">
    <source>
        <dbReference type="SAM" id="Phobius"/>
    </source>
</evidence>
<keyword evidence="2" id="KW-0732">Signal</keyword>
<dbReference type="PANTHER" id="PTHR23277:SF108">
    <property type="entry name" value="FASCICLIN-3"/>
    <property type="match status" value="1"/>
</dbReference>
<dbReference type="InterPro" id="IPR051427">
    <property type="entry name" value="Nectin/Nectin-like"/>
</dbReference>
<name>A0A8B6FN97_MYTGA</name>
<dbReference type="EMBL" id="UYJE01007041">
    <property type="protein sequence ID" value="VDI51310.1"/>
    <property type="molecule type" value="Genomic_DNA"/>
</dbReference>
<keyword evidence="8" id="KW-0812">Transmembrane</keyword>
<evidence type="ECO:0000256" key="6">
    <source>
        <dbReference type="ARBA" id="ARBA00023180"/>
    </source>
</evidence>
<keyword evidence="3" id="KW-0677">Repeat</keyword>
<feature type="compositionally biased region" description="Low complexity" evidence="7">
    <location>
        <begin position="547"/>
        <end position="564"/>
    </location>
</feature>
<keyword evidence="10" id="KW-1185">Reference proteome</keyword>
<dbReference type="GO" id="GO:0016020">
    <property type="term" value="C:membrane"/>
    <property type="evidence" value="ECO:0007669"/>
    <property type="project" value="UniProtKB-SubCell"/>
</dbReference>
<organism evidence="9 10">
    <name type="scientific">Mytilus galloprovincialis</name>
    <name type="common">Mediterranean mussel</name>
    <dbReference type="NCBI Taxonomy" id="29158"/>
    <lineage>
        <taxon>Eukaryota</taxon>
        <taxon>Metazoa</taxon>
        <taxon>Spiralia</taxon>
        <taxon>Lophotrochozoa</taxon>
        <taxon>Mollusca</taxon>
        <taxon>Bivalvia</taxon>
        <taxon>Autobranchia</taxon>
        <taxon>Pteriomorphia</taxon>
        <taxon>Mytilida</taxon>
        <taxon>Mytiloidea</taxon>
        <taxon>Mytilidae</taxon>
        <taxon>Mytilinae</taxon>
        <taxon>Mytilus</taxon>
    </lineage>
</organism>
<evidence type="ECO:0000313" key="9">
    <source>
        <dbReference type="EMBL" id="VDI51310.1"/>
    </source>
</evidence>
<evidence type="ECO:0000256" key="2">
    <source>
        <dbReference type="ARBA" id="ARBA00022729"/>
    </source>
</evidence>
<evidence type="ECO:0000313" key="10">
    <source>
        <dbReference type="Proteomes" id="UP000596742"/>
    </source>
</evidence>